<protein>
    <submittedName>
        <fullName evidence="1">Uncharacterized protein</fullName>
    </submittedName>
</protein>
<dbReference type="EMBL" id="CAAALY010260125">
    <property type="protein sequence ID" value="VEL39109.1"/>
    <property type="molecule type" value="Genomic_DNA"/>
</dbReference>
<keyword evidence="2" id="KW-1185">Reference proteome</keyword>
<comment type="caution">
    <text evidence="1">The sequence shown here is derived from an EMBL/GenBank/DDBJ whole genome shotgun (WGS) entry which is preliminary data.</text>
</comment>
<evidence type="ECO:0000313" key="2">
    <source>
        <dbReference type="Proteomes" id="UP000784294"/>
    </source>
</evidence>
<gene>
    <name evidence="1" type="ORF">PXEA_LOCUS32549</name>
</gene>
<accession>A0A448XL06</accession>
<dbReference type="Proteomes" id="UP000784294">
    <property type="component" value="Unassembled WGS sequence"/>
</dbReference>
<proteinExistence type="predicted"/>
<organism evidence="1 2">
    <name type="scientific">Protopolystoma xenopodis</name>
    <dbReference type="NCBI Taxonomy" id="117903"/>
    <lineage>
        <taxon>Eukaryota</taxon>
        <taxon>Metazoa</taxon>
        <taxon>Spiralia</taxon>
        <taxon>Lophotrochozoa</taxon>
        <taxon>Platyhelminthes</taxon>
        <taxon>Monogenea</taxon>
        <taxon>Polyopisthocotylea</taxon>
        <taxon>Polystomatidea</taxon>
        <taxon>Polystomatidae</taxon>
        <taxon>Protopolystoma</taxon>
    </lineage>
</organism>
<dbReference type="AlphaFoldDB" id="A0A448XL06"/>
<reference evidence="1" key="1">
    <citation type="submission" date="2018-11" db="EMBL/GenBank/DDBJ databases">
        <authorList>
            <consortium name="Pathogen Informatics"/>
        </authorList>
    </citation>
    <scope>NUCLEOTIDE SEQUENCE</scope>
</reference>
<evidence type="ECO:0000313" key="1">
    <source>
        <dbReference type="EMBL" id="VEL39109.1"/>
    </source>
</evidence>
<sequence>MRSSSHDVRHMRDAFSYTPSRFVLLFTQQQSRSDYSINGNCGWGKGHKRKANPGPWFLRFHCHFPDSQVTGASCYRPGIYPKTPPQWTPCGVFRLFPACLSVTHSSIAVDREQ</sequence>
<name>A0A448XL06_9PLAT</name>